<proteinExistence type="predicted"/>
<evidence type="ECO:0000256" key="4">
    <source>
        <dbReference type="SAM" id="Coils"/>
    </source>
</evidence>
<name>A0ABQ8MY28_LABRO</name>
<comment type="caution">
    <text evidence="7">The sequence shown here is derived from an EMBL/GenBank/DDBJ whole genome shotgun (WGS) entry which is preliminary data.</text>
</comment>
<evidence type="ECO:0000256" key="1">
    <source>
        <dbReference type="ARBA" id="ARBA00004613"/>
    </source>
</evidence>
<feature type="domain" description="C1q" evidence="6">
    <location>
        <begin position="1408"/>
        <end position="1551"/>
    </location>
</feature>
<feature type="domain" description="C1q" evidence="6">
    <location>
        <begin position="406"/>
        <end position="550"/>
    </location>
</feature>
<feature type="coiled-coil region" evidence="4">
    <location>
        <begin position="870"/>
        <end position="904"/>
    </location>
</feature>
<feature type="domain" description="C1q" evidence="6">
    <location>
        <begin position="1584"/>
        <end position="1726"/>
    </location>
</feature>
<feature type="domain" description="C1q" evidence="6">
    <location>
        <begin position="1083"/>
        <end position="1223"/>
    </location>
</feature>
<keyword evidence="2" id="KW-0964">Secreted</keyword>
<feature type="domain" description="C1q" evidence="6">
    <location>
        <begin position="917"/>
        <end position="1054"/>
    </location>
</feature>
<feature type="coiled-coil region" evidence="4">
    <location>
        <begin position="564"/>
        <end position="591"/>
    </location>
</feature>
<accession>A0ABQ8MY28</accession>
<feature type="signal peptide" evidence="5">
    <location>
        <begin position="1"/>
        <end position="17"/>
    </location>
</feature>
<keyword evidence="3 5" id="KW-0732">Signal</keyword>
<feature type="coiled-coil region" evidence="4">
    <location>
        <begin position="1535"/>
        <end position="1569"/>
    </location>
</feature>
<sequence>MNAIYIILLLPVLSTQAQDSVLLTLDIISELKKITTNLVVLNPYDISTGVRLLKNGNFVVTITDNPPKEDTEDTTCNSVSLILEQRDQIYLQLIENRRVYTDEARRNTFRGHLLFAMVKVAFSASLSALKDGFEFIGPYTQATTLVYKNAITNIGNAYNSNTGFVTLGTFFWLLYCYQGIFTAPVKGIYFFNFVVFNPHAISTGVRLLKNGNFVVAATDNPPNQDTEDTTCNSVCLILERGDQIYLHLIEHSRVYTDMGKRNTYMNKVVGVVGKLSKDPNTNPSRLKPFETLSRTHPLSQFSGSLSSNNFVDSLWIFLSLNELEKTSRTPKKINQELPLSTASGLLFSNKANATDDSVSPNINILDELVKLRLVERRMDSLEKQIEQMRTENTALTTKLKTFEEKTEREKVAFSASLSALNDGFEFIGPYAQATILAYKNAITNIGNAYNSNTGIFTAPVKGVYFFNFVVFNPHAISTGVRLLKNGNFVVAATDNPPNLDTEDTTCNSVSLILEQGDQIYLHLIENRRVYTDMVKPIIMLNVWAIPADDLFSPNINILEELGKIKIMETRMESMEKQMEQLRTENRVSKVAFSVSLSSSNGPHGSLHTLVYKHIFLNTGDAYDVNTGIFTAPMKGVYVFRIFSKAYGSRDKAVVAGLFKNGQHEISTYARQDSGFIGSSNGVSLLLEKGDKVYVNLYPGYWIFDNEHHHSTFTQAKKLGILHGITTDVKIKTDDLIKQNEGTYLCHPDHIIVYTPDLQTHLPQYWRRLYNANTGIFTAPRECMYTGFSQRPMEVIKVCLRTASMKLQHMHIKQSYRNVYITYEANKSTVLVSDRAIMLILITVVLLNVWAIPAEEIFSPSINIFEELGKITTMEKKMKSMEDEMERLKTENKEQAKELKILHETTNDTKIKMDELMKQNQGNKLQFVNVGPFHNGLHTLIYKYVFLNIGNAYDPNTGIFTAPVRGAYAFRVFSKAFGNPERAVTAGLFKNDQHIISTHGHQSGGFISSSNGVSLLLGEGDKVKVNLYPGQWIFDNGEHHHSTFSGHLLFPMTIKEQEFSGCSIVINSAIMLILITVVMLNVWAISADEIFSPSINIFEELEKITTMEKKMKSMEDEMERLKTENEGIFTAPVRGAYAFRVFSKAFGNPERAVTAGLFKNDQHIISTYGHQAGGFISSSNGVSLLLEEGDKVKVNLYPGNWISDNGEHHHSTFSGHLLFPITRENNHNGKRIQSMEKEMERLKMENEASKVAFSASLLTTFGSHNIGPFHNGLHTLIYKHVFLNTGNAYDPNTGIFTAPVRGAYAFRVFSKASGNQQRGLTAGLFKNDQHIISTYAEQTIFMLNIWAIQADELFLPNINIIEELGKIKIMETRIESMEKEMERLRTENTAQAKKLDDTKIKMDELIKENDVSKVAFSVSLSSSNGPHSRPRTLIYKHIFLNTGDAYNSNTGIFTAPMKGVYAFKVFSKTYGSQDDKGVSAGLFRNSQHVISTYVHQKSGFIGSSNGVSLLLEKGDKIYAIPADDLFSPDINILEELGKITTMEKKMEKEMERLKIENEEQAKELKILYDTTTGTKIKMDELIKQNQASKVAFSASLLTSFGPKSVGPFHNGLHTLIYKHVFLNTGNAYNPNTGIFTAPVRGAYAFRVFSKASGNKQRAVTAGLFKNNQHIISTHAHQVGGFISSSNGVSLLLEEGDQVKVNLYPGQWIFDNGQHHHSTFCGHLLFPM</sequence>
<reference evidence="7 8" key="1">
    <citation type="submission" date="2022-01" db="EMBL/GenBank/DDBJ databases">
        <title>A high-quality chromosome-level genome assembly of rohu carp, Labeo rohita.</title>
        <authorList>
            <person name="Arick M.A. II"/>
            <person name="Hsu C.-Y."/>
            <person name="Magbanua Z."/>
            <person name="Pechanova O."/>
            <person name="Grover C."/>
            <person name="Miller E."/>
            <person name="Thrash A."/>
            <person name="Ezzel L."/>
            <person name="Alam S."/>
            <person name="Benzie J."/>
            <person name="Hamilton M."/>
            <person name="Karsi A."/>
            <person name="Lawrence M.L."/>
            <person name="Peterson D.G."/>
        </authorList>
    </citation>
    <scope>NUCLEOTIDE SEQUENCE [LARGE SCALE GENOMIC DNA]</scope>
    <source>
        <strain evidence="8">BAU-BD-2019</strain>
        <tissue evidence="7">Blood</tissue>
    </source>
</reference>
<evidence type="ECO:0000313" key="7">
    <source>
        <dbReference type="EMBL" id="KAI2667744.1"/>
    </source>
</evidence>
<feature type="coiled-coil region" evidence="4">
    <location>
        <begin position="1096"/>
        <end position="1130"/>
    </location>
</feature>
<keyword evidence="8" id="KW-1185">Reference proteome</keyword>
<dbReference type="PRINTS" id="PR00007">
    <property type="entry name" value="COMPLEMNTC1Q"/>
</dbReference>
<feature type="chain" id="PRO_5047127220" evidence="5">
    <location>
        <begin position="18"/>
        <end position="1726"/>
    </location>
</feature>
<gene>
    <name evidence="7" type="ORF">H4Q32_004309</name>
</gene>
<evidence type="ECO:0000313" key="8">
    <source>
        <dbReference type="Proteomes" id="UP000830375"/>
    </source>
</evidence>
<dbReference type="SMART" id="SM00110">
    <property type="entry name" value="C1Q"/>
    <property type="match status" value="5"/>
</dbReference>
<dbReference type="InterPro" id="IPR008983">
    <property type="entry name" value="Tumour_necrosis_fac-like_dom"/>
</dbReference>
<feature type="coiled-coil region" evidence="4">
    <location>
        <begin position="1359"/>
        <end position="1393"/>
    </location>
</feature>
<keyword evidence="4" id="KW-0175">Coiled coil</keyword>
<evidence type="ECO:0000256" key="3">
    <source>
        <dbReference type="ARBA" id="ARBA00022729"/>
    </source>
</evidence>
<dbReference type="PANTHER" id="PTHR22923:SF102">
    <property type="entry name" value="CEREBELLIN 13-RELATED"/>
    <property type="match status" value="1"/>
</dbReference>
<feature type="coiled-coil region" evidence="4">
    <location>
        <begin position="371"/>
        <end position="405"/>
    </location>
</feature>
<dbReference type="SUPFAM" id="SSF49842">
    <property type="entry name" value="TNF-like"/>
    <property type="match status" value="9"/>
</dbReference>
<protein>
    <submittedName>
        <fullName evidence="7">Complement C1q-like protein 4</fullName>
    </submittedName>
</protein>
<dbReference type="Gene3D" id="2.60.120.40">
    <property type="match status" value="9"/>
</dbReference>
<evidence type="ECO:0000256" key="2">
    <source>
        <dbReference type="ARBA" id="ARBA00022525"/>
    </source>
</evidence>
<dbReference type="InterPro" id="IPR050822">
    <property type="entry name" value="Cerebellin_Synaptic_Org"/>
</dbReference>
<feature type="domain" description="C1q" evidence="6">
    <location>
        <begin position="585"/>
        <end position="723"/>
    </location>
</feature>
<dbReference type="Proteomes" id="UP000830375">
    <property type="component" value="Unassembled WGS sequence"/>
</dbReference>
<dbReference type="InterPro" id="IPR001073">
    <property type="entry name" value="C1q_dom"/>
</dbReference>
<dbReference type="Pfam" id="PF00386">
    <property type="entry name" value="C1q"/>
    <property type="match status" value="8"/>
</dbReference>
<dbReference type="PROSITE" id="PS50871">
    <property type="entry name" value="C1Q"/>
    <property type="match status" value="6"/>
</dbReference>
<evidence type="ECO:0000259" key="6">
    <source>
        <dbReference type="PROSITE" id="PS50871"/>
    </source>
</evidence>
<dbReference type="EMBL" id="JACTAM010000002">
    <property type="protein sequence ID" value="KAI2667744.1"/>
    <property type="molecule type" value="Genomic_DNA"/>
</dbReference>
<comment type="subcellular location">
    <subcellularLocation>
        <location evidence="1">Secreted</location>
    </subcellularLocation>
</comment>
<evidence type="ECO:0000256" key="5">
    <source>
        <dbReference type="SAM" id="SignalP"/>
    </source>
</evidence>
<feature type="coiled-coil region" evidence="4">
    <location>
        <begin position="1224"/>
        <end position="1251"/>
    </location>
</feature>
<dbReference type="PANTHER" id="PTHR22923">
    <property type="entry name" value="CEREBELLIN-RELATED"/>
    <property type="match status" value="1"/>
</dbReference>
<organism evidence="7 8">
    <name type="scientific">Labeo rohita</name>
    <name type="common">Indian major carp</name>
    <name type="synonym">Cyprinus rohita</name>
    <dbReference type="NCBI Taxonomy" id="84645"/>
    <lineage>
        <taxon>Eukaryota</taxon>
        <taxon>Metazoa</taxon>
        <taxon>Chordata</taxon>
        <taxon>Craniata</taxon>
        <taxon>Vertebrata</taxon>
        <taxon>Euteleostomi</taxon>
        <taxon>Actinopterygii</taxon>
        <taxon>Neopterygii</taxon>
        <taxon>Teleostei</taxon>
        <taxon>Ostariophysi</taxon>
        <taxon>Cypriniformes</taxon>
        <taxon>Cyprinidae</taxon>
        <taxon>Labeoninae</taxon>
        <taxon>Labeonini</taxon>
        <taxon>Labeo</taxon>
    </lineage>
</organism>